<evidence type="ECO:0008006" key="5">
    <source>
        <dbReference type="Google" id="ProtNLM"/>
    </source>
</evidence>
<dbReference type="EMBL" id="JAHDYS010000009">
    <property type="protein sequence ID" value="MBT1072213.1"/>
    <property type="molecule type" value="Genomic_DNA"/>
</dbReference>
<dbReference type="Gene3D" id="3.90.10.10">
    <property type="entry name" value="Cytochrome C3"/>
    <property type="match status" value="2"/>
</dbReference>
<organism evidence="3 4">
    <name type="scientific">Pelotalea chapellei</name>
    <dbReference type="NCBI Taxonomy" id="44671"/>
    <lineage>
        <taxon>Bacteria</taxon>
        <taxon>Pseudomonadati</taxon>
        <taxon>Thermodesulfobacteriota</taxon>
        <taxon>Desulfuromonadia</taxon>
        <taxon>Geobacterales</taxon>
        <taxon>Geobacteraceae</taxon>
        <taxon>Pelotalea</taxon>
    </lineage>
</organism>
<keyword evidence="4" id="KW-1185">Reference proteome</keyword>
<gene>
    <name evidence="3" type="ORF">KJB30_10485</name>
</gene>
<dbReference type="SUPFAM" id="SSF48695">
    <property type="entry name" value="Multiheme cytochromes"/>
    <property type="match status" value="1"/>
</dbReference>
<name>A0ABS5U953_9BACT</name>
<dbReference type="InterPro" id="IPR051829">
    <property type="entry name" value="Multiheme_Cytochr_ET"/>
</dbReference>
<feature type="chain" id="PRO_5046034892" description="Cytochrome c7-like domain-containing protein" evidence="2">
    <location>
        <begin position="23"/>
        <end position="393"/>
    </location>
</feature>
<dbReference type="InterPro" id="IPR036280">
    <property type="entry name" value="Multihaem_cyt_sf"/>
</dbReference>
<reference evidence="3 4" key="1">
    <citation type="submission" date="2021-05" db="EMBL/GenBank/DDBJ databases">
        <title>The draft genome of Geobacter chapellei DSM 13688.</title>
        <authorList>
            <person name="Xu Z."/>
            <person name="Masuda Y."/>
            <person name="Itoh H."/>
            <person name="Senoo K."/>
        </authorList>
    </citation>
    <scope>NUCLEOTIDE SEQUENCE [LARGE SCALE GENOMIC DNA]</scope>
    <source>
        <strain evidence="3 4">DSM 13688</strain>
    </source>
</reference>
<evidence type="ECO:0000313" key="3">
    <source>
        <dbReference type="EMBL" id="MBT1072213.1"/>
    </source>
</evidence>
<accession>A0ABS5U953</accession>
<dbReference type="Proteomes" id="UP000784128">
    <property type="component" value="Unassembled WGS sequence"/>
</dbReference>
<protein>
    <recommendedName>
        <fullName evidence="5">Cytochrome c7-like domain-containing protein</fullName>
    </recommendedName>
</protein>
<dbReference type="PANTHER" id="PTHR35038">
    <property type="entry name" value="DISSIMILATORY SULFITE REDUCTASE SIRA"/>
    <property type="match status" value="1"/>
</dbReference>
<evidence type="ECO:0000256" key="1">
    <source>
        <dbReference type="ARBA" id="ARBA00022729"/>
    </source>
</evidence>
<sequence>MKLRMALLNISFLILVACSSSSNEKAPTTTNAHEPGWITMHDEQARQSLTQCQVCHEKNFSGNPPAPGCGECHTFGIAPFVIHPPYREIKLAWSHPSNHGWYAKENIKLCQGCHSGLGPGPGSNPRFNRPLGNLEAGCESAAGCHNNNDLINSFTNGHNPRAAHPSLDPQAPSKQDLRHWYGENIVYRAPDGVLKNAPLNHSTAGNVTSACALCHGAQLQGGVGPACMDCHVLDPIANPSRCVSCHGPIPGQQQSAPQKPSQLARLAGRTDMLSRNTFRNFTSQLISRMRLDHIKQMIEKKNPNQFLFFSYTTVTGLSGRSSHLHHDTLPCADRQNNATCSQCHTANRVGFNRDRHHDLMFSRGLGCLNCHKLNGGFAPFRDCKDCHREHFCN</sequence>
<comment type="caution">
    <text evidence="3">The sequence shown here is derived from an EMBL/GenBank/DDBJ whole genome shotgun (WGS) entry which is preliminary data.</text>
</comment>
<dbReference type="PROSITE" id="PS51257">
    <property type="entry name" value="PROKAR_LIPOPROTEIN"/>
    <property type="match status" value="1"/>
</dbReference>
<dbReference type="RefSeq" id="WP_214298892.1">
    <property type="nucleotide sequence ID" value="NZ_JAHDYS010000009.1"/>
</dbReference>
<feature type="signal peptide" evidence="2">
    <location>
        <begin position="1"/>
        <end position="22"/>
    </location>
</feature>
<keyword evidence="1 2" id="KW-0732">Signal</keyword>
<proteinExistence type="predicted"/>
<evidence type="ECO:0000313" key="4">
    <source>
        <dbReference type="Proteomes" id="UP000784128"/>
    </source>
</evidence>
<evidence type="ECO:0000256" key="2">
    <source>
        <dbReference type="SAM" id="SignalP"/>
    </source>
</evidence>